<dbReference type="OrthoDB" id="6375767at2759"/>
<dbReference type="AlphaFoldDB" id="A0A7J6WUC0"/>
<proteinExistence type="predicted"/>
<evidence type="ECO:0000313" key="2">
    <source>
        <dbReference type="Proteomes" id="UP000554482"/>
    </source>
</evidence>
<accession>A0A7J6WUC0</accession>
<comment type="caution">
    <text evidence="1">The sequence shown here is derived from an EMBL/GenBank/DDBJ whole genome shotgun (WGS) entry which is preliminary data.</text>
</comment>
<sequence length="51" mass="5761">KRCNCFYAWLGRNSIEKDIDNAISKMSNMAASIKGHPVLINDNSLSDYKNI</sequence>
<name>A0A7J6WUC0_THATH</name>
<keyword evidence="2" id="KW-1185">Reference proteome</keyword>
<dbReference type="Proteomes" id="UP000554482">
    <property type="component" value="Unassembled WGS sequence"/>
</dbReference>
<protein>
    <submittedName>
        <fullName evidence="1">Uncharacterized protein</fullName>
    </submittedName>
</protein>
<gene>
    <name evidence="1" type="ORF">FRX31_009390</name>
</gene>
<organism evidence="1 2">
    <name type="scientific">Thalictrum thalictroides</name>
    <name type="common">Rue-anemone</name>
    <name type="synonym">Anemone thalictroides</name>
    <dbReference type="NCBI Taxonomy" id="46969"/>
    <lineage>
        <taxon>Eukaryota</taxon>
        <taxon>Viridiplantae</taxon>
        <taxon>Streptophyta</taxon>
        <taxon>Embryophyta</taxon>
        <taxon>Tracheophyta</taxon>
        <taxon>Spermatophyta</taxon>
        <taxon>Magnoliopsida</taxon>
        <taxon>Ranunculales</taxon>
        <taxon>Ranunculaceae</taxon>
        <taxon>Thalictroideae</taxon>
        <taxon>Thalictrum</taxon>
    </lineage>
</organism>
<feature type="non-terminal residue" evidence="1">
    <location>
        <position position="1"/>
    </location>
</feature>
<dbReference type="EMBL" id="JABWDY010009983">
    <property type="protein sequence ID" value="KAF5201024.1"/>
    <property type="molecule type" value="Genomic_DNA"/>
</dbReference>
<reference evidence="1 2" key="1">
    <citation type="submission" date="2020-06" db="EMBL/GenBank/DDBJ databases">
        <title>Transcriptomic and genomic resources for Thalictrum thalictroides and T. hernandezii: Facilitating candidate gene discovery in an emerging model plant lineage.</title>
        <authorList>
            <person name="Arias T."/>
            <person name="Riano-Pachon D.M."/>
            <person name="Di Stilio V.S."/>
        </authorList>
    </citation>
    <scope>NUCLEOTIDE SEQUENCE [LARGE SCALE GENOMIC DNA]</scope>
    <source>
        <strain evidence="2">cv. WT478/WT964</strain>
        <tissue evidence="1">Leaves</tissue>
    </source>
</reference>
<evidence type="ECO:0000313" key="1">
    <source>
        <dbReference type="EMBL" id="KAF5201024.1"/>
    </source>
</evidence>